<dbReference type="PANTHER" id="PTHR11695:SF648">
    <property type="entry name" value="ZINC-BINDING OXIDOREDUCTASE"/>
    <property type="match status" value="1"/>
</dbReference>
<evidence type="ECO:0000313" key="3">
    <source>
        <dbReference type="Proteomes" id="UP000193409"/>
    </source>
</evidence>
<organism evidence="2 3">
    <name type="scientific">Pseudoruegeria aquimaris</name>
    <dbReference type="NCBI Taxonomy" id="393663"/>
    <lineage>
        <taxon>Bacteria</taxon>
        <taxon>Pseudomonadati</taxon>
        <taxon>Pseudomonadota</taxon>
        <taxon>Alphaproteobacteria</taxon>
        <taxon>Rhodobacterales</taxon>
        <taxon>Roseobacteraceae</taxon>
        <taxon>Pseudoruegeria</taxon>
    </lineage>
</organism>
<protein>
    <submittedName>
        <fullName evidence="2">Quinone oxidoreductase 1</fullName>
        <ecNumber evidence="2">1.6.5.5</ecNumber>
    </submittedName>
</protein>
<dbReference type="RefSeq" id="WP_085867899.1">
    <property type="nucleotide sequence ID" value="NZ_FWFQ01000007.1"/>
</dbReference>
<feature type="domain" description="Enoyl reductase (ER)" evidence="1">
    <location>
        <begin position="10"/>
        <end position="319"/>
    </location>
</feature>
<dbReference type="InterPro" id="IPR020843">
    <property type="entry name" value="ER"/>
</dbReference>
<dbReference type="SMART" id="SM00829">
    <property type="entry name" value="PKS_ER"/>
    <property type="match status" value="1"/>
</dbReference>
<dbReference type="InterPro" id="IPR050700">
    <property type="entry name" value="YIM1/Zinc_Alcohol_DH_Fams"/>
</dbReference>
<dbReference type="PANTHER" id="PTHR11695">
    <property type="entry name" value="ALCOHOL DEHYDROGENASE RELATED"/>
    <property type="match status" value="1"/>
</dbReference>
<dbReference type="Pfam" id="PF08240">
    <property type="entry name" value="ADH_N"/>
    <property type="match status" value="1"/>
</dbReference>
<gene>
    <name evidence="2" type="primary">qorA_1</name>
    <name evidence="2" type="ORF">PSA7680_01346</name>
</gene>
<evidence type="ECO:0000313" key="2">
    <source>
        <dbReference type="EMBL" id="SLN29153.1"/>
    </source>
</evidence>
<dbReference type="Gene3D" id="3.40.50.720">
    <property type="entry name" value="NAD(P)-binding Rossmann-like Domain"/>
    <property type="match status" value="1"/>
</dbReference>
<dbReference type="Proteomes" id="UP000193409">
    <property type="component" value="Unassembled WGS sequence"/>
</dbReference>
<evidence type="ECO:0000259" key="1">
    <source>
        <dbReference type="SMART" id="SM00829"/>
    </source>
</evidence>
<dbReference type="Gene3D" id="3.90.180.10">
    <property type="entry name" value="Medium-chain alcohol dehydrogenases, catalytic domain"/>
    <property type="match status" value="1"/>
</dbReference>
<keyword evidence="2" id="KW-0560">Oxidoreductase</keyword>
<sequence>MKAIVHTRYGGPEVLSLGEAPLPKTGEDEILVKVHASSVTTADWRMRAAAFPPALWLPGRLMTGLFRPRHAIPGGEFAGRVVETGRAVRRFKPGDSVFGFSGHGANAEFLAIREDACVAPSPASLSFAEAAALPFGGLAALVFLRDFARVSPGQDVLVVGATGGVGSYAVQIARALGARVTAVCSAANGWLARDLGAEDVIDYHTESPLDRPRRYDVVFDTVGAMNVPASRAILKPGGLFLPLNFSLPEIYHALRGRMFGGPRVHIGVNADRAEDLETLAEMVWNGQLRPVIDRIYPLQDVPDAHAYVQRRHRKGAVVITTATGAAPAALPSEGVMPGLVAEPVPHGICLQV</sequence>
<dbReference type="SUPFAM" id="SSF50129">
    <property type="entry name" value="GroES-like"/>
    <property type="match status" value="1"/>
</dbReference>
<dbReference type="SUPFAM" id="SSF51735">
    <property type="entry name" value="NAD(P)-binding Rossmann-fold domains"/>
    <property type="match status" value="1"/>
</dbReference>
<dbReference type="EC" id="1.6.5.5" evidence="2"/>
<keyword evidence="3" id="KW-1185">Reference proteome</keyword>
<dbReference type="EMBL" id="FWFQ01000007">
    <property type="protein sequence ID" value="SLN29153.1"/>
    <property type="molecule type" value="Genomic_DNA"/>
</dbReference>
<dbReference type="AlphaFoldDB" id="A0A1Y5S0E6"/>
<proteinExistence type="predicted"/>
<dbReference type="InterPro" id="IPR011032">
    <property type="entry name" value="GroES-like_sf"/>
</dbReference>
<dbReference type="InterPro" id="IPR036291">
    <property type="entry name" value="NAD(P)-bd_dom_sf"/>
</dbReference>
<dbReference type="CDD" id="cd08267">
    <property type="entry name" value="MDR1"/>
    <property type="match status" value="1"/>
</dbReference>
<dbReference type="OrthoDB" id="5295340at2"/>
<accession>A0A1Y5S0E6</accession>
<dbReference type="GO" id="GO:0003960">
    <property type="term" value="F:quinone reductase (NADPH) activity"/>
    <property type="evidence" value="ECO:0007669"/>
    <property type="project" value="UniProtKB-EC"/>
</dbReference>
<dbReference type="Pfam" id="PF13602">
    <property type="entry name" value="ADH_zinc_N_2"/>
    <property type="match status" value="1"/>
</dbReference>
<name>A0A1Y5S0E6_9RHOB</name>
<reference evidence="2 3" key="1">
    <citation type="submission" date="2017-03" db="EMBL/GenBank/DDBJ databases">
        <authorList>
            <person name="Afonso C.L."/>
            <person name="Miller P.J."/>
            <person name="Scott M.A."/>
            <person name="Spackman E."/>
            <person name="Goraichik I."/>
            <person name="Dimitrov K.M."/>
            <person name="Suarez D.L."/>
            <person name="Swayne D.E."/>
        </authorList>
    </citation>
    <scope>NUCLEOTIDE SEQUENCE [LARGE SCALE GENOMIC DNA]</scope>
    <source>
        <strain evidence="2 3">CECT 7680</strain>
    </source>
</reference>
<dbReference type="InterPro" id="IPR013154">
    <property type="entry name" value="ADH-like_N"/>
</dbReference>